<evidence type="ECO:0000313" key="2">
    <source>
        <dbReference type="EMBL" id="VFJ59804.1"/>
    </source>
</evidence>
<feature type="domain" description="Transposase IS4-like" evidence="1">
    <location>
        <begin position="181"/>
        <end position="371"/>
    </location>
</feature>
<dbReference type="InterPro" id="IPR002559">
    <property type="entry name" value="Transposase_11"/>
</dbReference>
<accession>A0A450SZW6</accession>
<sequence>MTEPFFRQELSVPGLLREARCCFEQIPDGTDNGISLADHLMSGLALFGFKYPSLLEFDKESRRELTQANLKALYGIERVPCDTYFRERLDEVDPGQLRVVYKCLFSHFQRGKELERFSFLDSHYLLSLDGTGYFSSPTVHCEHCGEKHHRNGTITYHHQMLGAVLVHPDIKEVIPLAPEPILKQDGATKNDCERNAAKRLLEDLRREHPHLGLIIVEDALASNAPHIRQLKSLDLRFILGVKQADHKFLFDWVEKTSSTAEYEITDEKGYHHRFRYLNGAPLNDTNFELEVNFLEYWERSPKGKVTHFSWVTDIPIDETNLMKLMRGGRARWKIENETFNTLKNQGYHFEHNFGHGYKHLSTVLMHLMMLAFLIDQIQQGCCRLFQAALTAAERKIYFWRKLRSRFDMCLISSWEALYRSFIHPPPPIKLGYDTS</sequence>
<reference evidence="2" key="1">
    <citation type="submission" date="2019-02" db="EMBL/GenBank/DDBJ databases">
        <authorList>
            <person name="Gruber-Vodicka R. H."/>
            <person name="Seah K. B. B."/>
        </authorList>
    </citation>
    <scope>NUCLEOTIDE SEQUENCE</scope>
    <source>
        <strain evidence="2">BECK_DK47</strain>
    </source>
</reference>
<proteinExistence type="predicted"/>
<gene>
    <name evidence="2" type="ORF">BECKDK2373B_GA0170837_108614</name>
</gene>
<dbReference type="EMBL" id="CAADEX010000086">
    <property type="protein sequence ID" value="VFJ59804.1"/>
    <property type="molecule type" value="Genomic_DNA"/>
</dbReference>
<dbReference type="Pfam" id="PF01609">
    <property type="entry name" value="DDE_Tnp_1"/>
    <property type="match status" value="1"/>
</dbReference>
<protein>
    <recommendedName>
        <fullName evidence="1">Transposase IS4-like domain-containing protein</fullName>
    </recommendedName>
</protein>
<dbReference type="GO" id="GO:0003677">
    <property type="term" value="F:DNA binding"/>
    <property type="evidence" value="ECO:0007669"/>
    <property type="project" value="InterPro"/>
</dbReference>
<dbReference type="GO" id="GO:0004803">
    <property type="term" value="F:transposase activity"/>
    <property type="evidence" value="ECO:0007669"/>
    <property type="project" value="InterPro"/>
</dbReference>
<organism evidence="2">
    <name type="scientific">Candidatus Kentrum sp. DK</name>
    <dbReference type="NCBI Taxonomy" id="2126562"/>
    <lineage>
        <taxon>Bacteria</taxon>
        <taxon>Pseudomonadati</taxon>
        <taxon>Pseudomonadota</taxon>
        <taxon>Gammaproteobacteria</taxon>
        <taxon>Candidatus Kentrum</taxon>
    </lineage>
</organism>
<dbReference type="AlphaFoldDB" id="A0A450SZW6"/>
<evidence type="ECO:0000259" key="1">
    <source>
        <dbReference type="Pfam" id="PF01609"/>
    </source>
</evidence>
<dbReference type="GO" id="GO:0006313">
    <property type="term" value="P:DNA transposition"/>
    <property type="evidence" value="ECO:0007669"/>
    <property type="project" value="InterPro"/>
</dbReference>
<name>A0A450SZW6_9GAMM</name>